<keyword evidence="1" id="KW-0732">Signal</keyword>
<evidence type="ECO:0000256" key="1">
    <source>
        <dbReference type="SAM" id="SignalP"/>
    </source>
</evidence>
<dbReference type="RefSeq" id="WP_108560909.1">
    <property type="nucleotide sequence ID" value="NZ_MUXE01000022.1"/>
</dbReference>
<gene>
    <name evidence="2" type="ORF">B0174_11105</name>
</gene>
<organism evidence="2 3">
    <name type="scientific">Arcobacter caeni</name>
    <dbReference type="NCBI Taxonomy" id="1912877"/>
    <lineage>
        <taxon>Bacteria</taxon>
        <taxon>Pseudomonadati</taxon>
        <taxon>Campylobacterota</taxon>
        <taxon>Epsilonproteobacteria</taxon>
        <taxon>Campylobacterales</taxon>
        <taxon>Arcobacteraceae</taxon>
        <taxon>Arcobacter</taxon>
    </lineage>
</organism>
<protein>
    <submittedName>
        <fullName evidence="2">Uncharacterized protein</fullName>
    </submittedName>
</protein>
<dbReference type="Proteomes" id="UP000251135">
    <property type="component" value="Unassembled WGS sequence"/>
</dbReference>
<dbReference type="EMBL" id="MUXE01000022">
    <property type="protein sequence ID" value="PUE63436.1"/>
    <property type="molecule type" value="Genomic_DNA"/>
</dbReference>
<dbReference type="AlphaFoldDB" id="A0A363CWG3"/>
<proteinExistence type="predicted"/>
<feature type="signal peptide" evidence="1">
    <location>
        <begin position="1"/>
        <end position="18"/>
    </location>
</feature>
<accession>A0A363CWG3</accession>
<keyword evidence="3" id="KW-1185">Reference proteome</keyword>
<comment type="caution">
    <text evidence="2">The sequence shown here is derived from an EMBL/GenBank/DDBJ whole genome shotgun (WGS) entry which is preliminary data.</text>
</comment>
<dbReference type="OrthoDB" id="6266725at2"/>
<evidence type="ECO:0000313" key="3">
    <source>
        <dbReference type="Proteomes" id="UP000251135"/>
    </source>
</evidence>
<evidence type="ECO:0000313" key="2">
    <source>
        <dbReference type="EMBL" id="PUE63436.1"/>
    </source>
</evidence>
<name>A0A363CWG3_9BACT</name>
<sequence length="128" mass="13568">MTIKIFLISICSIFSLYASDSFNSEASHFAGGAVMAGGITAVVDSYYPEYKADRGMIGFGVSSIAIIIEQSIEYSINGGARSQMLDAASHIVGSALGAFITDKYILLPVVKDLGSDGKYVGLNVQHNF</sequence>
<reference evidence="2 3" key="1">
    <citation type="submission" date="2017-02" db="EMBL/GenBank/DDBJ databases">
        <title>Arcobacter caeni sp. nov, a new Arcobacter species isolated from reclaimed water.</title>
        <authorList>
            <person name="Figueras M.J."/>
            <person name="Perez-Cataluna A."/>
            <person name="Salas-Masso N."/>
        </authorList>
    </citation>
    <scope>NUCLEOTIDE SEQUENCE [LARGE SCALE GENOMIC DNA]</scope>
    <source>
        <strain evidence="2 3">RW17-10</strain>
    </source>
</reference>
<feature type="chain" id="PRO_5016967674" evidence="1">
    <location>
        <begin position="19"/>
        <end position="128"/>
    </location>
</feature>